<dbReference type="Proteomes" id="UP000198694">
    <property type="component" value="Unassembled WGS sequence"/>
</dbReference>
<keyword evidence="2" id="KW-1185">Reference proteome</keyword>
<reference evidence="1 2" key="1">
    <citation type="submission" date="2016-10" db="EMBL/GenBank/DDBJ databases">
        <authorList>
            <person name="de Groot N.N."/>
        </authorList>
    </citation>
    <scope>NUCLEOTIDE SEQUENCE [LARGE SCALE GENOMIC DNA]</scope>
    <source>
        <strain evidence="1 2">CGMCC 1.6502</strain>
    </source>
</reference>
<evidence type="ECO:0000313" key="1">
    <source>
        <dbReference type="EMBL" id="SDJ80806.1"/>
    </source>
</evidence>
<dbReference type="OrthoDB" id="6430685at2"/>
<proteinExistence type="predicted"/>
<dbReference type="AlphaFoldDB" id="A0A1G8WRV7"/>
<protein>
    <submittedName>
        <fullName evidence="1">Uncharacterized protein</fullName>
    </submittedName>
</protein>
<dbReference type="RefSeq" id="WP_093211529.1">
    <property type="nucleotide sequence ID" value="NZ_FNFL01000001.1"/>
</dbReference>
<organism evidence="1 2">
    <name type="scientific">Sediminibacillus albus</name>
    <dbReference type="NCBI Taxonomy" id="407036"/>
    <lineage>
        <taxon>Bacteria</taxon>
        <taxon>Bacillati</taxon>
        <taxon>Bacillota</taxon>
        <taxon>Bacilli</taxon>
        <taxon>Bacillales</taxon>
        <taxon>Bacillaceae</taxon>
        <taxon>Sediminibacillus</taxon>
    </lineage>
</organism>
<accession>A0A1G8WRV7</accession>
<sequence>MAQSQDTKVLAKAKNIPLRGDHVGSLLHPERIKQARLTYLFSFCRASAVSLRIVSFKAITDAI</sequence>
<evidence type="ECO:0000313" key="2">
    <source>
        <dbReference type="Proteomes" id="UP000198694"/>
    </source>
</evidence>
<name>A0A1G8WRV7_9BACI</name>
<dbReference type="EMBL" id="FNFL01000001">
    <property type="protein sequence ID" value="SDJ80806.1"/>
    <property type="molecule type" value="Genomic_DNA"/>
</dbReference>
<gene>
    <name evidence="1" type="ORF">SAMN05216243_0951</name>
</gene>